<dbReference type="PROSITE" id="PS51391">
    <property type="entry name" value="CID"/>
    <property type="match status" value="1"/>
</dbReference>
<dbReference type="Proteomes" id="UP000887565">
    <property type="component" value="Unplaced"/>
</dbReference>
<sequence length="316" mass="35937">AVKQRLPLLYLANDVCQRERQKKLDVFRRSFSAVLKEAMPHFRSESLRPNAERILEIWRQRTIFDTAFLDLLKNLLHEKNLPIKPPINKEKILTDFKLSKLLLDLESQTVEVQQLKRFEANLPKPPFLTQNLQQSLKDKQNGLKIQSEIDQAFGNLENYVQNLEKTILNRRKLILNLEQAEIFYETQYEEAKVVQNAYKKFGQGVELVHRELTKILSPGSQTASSSTIKPVAPRLEDAPSPSPNDDPFALGVEAVVAACKSSNSDPIDMDIEEDGNGSLTLHLSIIFIKFSGLKVSTNKSFMVSSTDFQPFLTQAV</sequence>
<evidence type="ECO:0000313" key="3">
    <source>
        <dbReference type="Proteomes" id="UP000887565"/>
    </source>
</evidence>
<dbReference type="AlphaFoldDB" id="A0A915JH71"/>
<accession>A0A915JH71</accession>
<organism evidence="3 4">
    <name type="scientific">Romanomermis culicivorax</name>
    <name type="common">Nematode worm</name>
    <dbReference type="NCBI Taxonomy" id="13658"/>
    <lineage>
        <taxon>Eukaryota</taxon>
        <taxon>Metazoa</taxon>
        <taxon>Ecdysozoa</taxon>
        <taxon>Nematoda</taxon>
        <taxon>Enoplea</taxon>
        <taxon>Dorylaimia</taxon>
        <taxon>Mermithida</taxon>
        <taxon>Mermithoidea</taxon>
        <taxon>Mermithidae</taxon>
        <taxon>Romanomermis</taxon>
    </lineage>
</organism>
<dbReference type="InterPro" id="IPR032337">
    <property type="entry name" value="RPRD1A/B_C"/>
</dbReference>
<dbReference type="Pfam" id="PF16566">
    <property type="entry name" value="CREPT"/>
    <property type="match status" value="1"/>
</dbReference>
<dbReference type="OMA" id="KECASPK"/>
<dbReference type="SUPFAM" id="SSF48464">
    <property type="entry name" value="ENTH/VHS domain"/>
    <property type="match status" value="1"/>
</dbReference>
<dbReference type="PANTHER" id="PTHR12460">
    <property type="entry name" value="CYCLIN-DEPENDENT KINASE INHIBITOR-RELATED PROTEIN"/>
    <property type="match status" value="1"/>
</dbReference>
<protein>
    <submittedName>
        <fullName evidence="4">CID domain-containing protein</fullName>
    </submittedName>
</protein>
<dbReference type="InterPro" id="IPR008942">
    <property type="entry name" value="ENTH_VHS"/>
</dbReference>
<name>A0A915JH71_ROMCU</name>
<feature type="compositionally biased region" description="Polar residues" evidence="1">
    <location>
        <begin position="218"/>
        <end position="228"/>
    </location>
</feature>
<dbReference type="WBParaSite" id="nRc.2.0.1.t25465-RA">
    <property type="protein sequence ID" value="nRc.2.0.1.t25465-RA"/>
    <property type="gene ID" value="nRc.2.0.1.g25465"/>
</dbReference>
<reference evidence="4" key="1">
    <citation type="submission" date="2022-11" db="UniProtKB">
        <authorList>
            <consortium name="WormBaseParasite"/>
        </authorList>
    </citation>
    <scope>IDENTIFICATION</scope>
</reference>
<dbReference type="PANTHER" id="PTHR12460:SF40">
    <property type="entry name" value="REGULATION OF NUCLEAR PRE-MRNA DOMAIN-CONTAINING PROTEIN 2"/>
    <property type="match status" value="1"/>
</dbReference>
<evidence type="ECO:0000259" key="2">
    <source>
        <dbReference type="PROSITE" id="PS51391"/>
    </source>
</evidence>
<feature type="region of interest" description="Disordered" evidence="1">
    <location>
        <begin position="218"/>
        <end position="246"/>
    </location>
</feature>
<dbReference type="Gene3D" id="1.25.40.90">
    <property type="match status" value="1"/>
</dbReference>
<dbReference type="Pfam" id="PF04818">
    <property type="entry name" value="CID"/>
    <property type="match status" value="1"/>
</dbReference>
<dbReference type="GO" id="GO:0000993">
    <property type="term" value="F:RNA polymerase II complex binding"/>
    <property type="evidence" value="ECO:0007669"/>
    <property type="project" value="TreeGrafter"/>
</dbReference>
<evidence type="ECO:0000313" key="4">
    <source>
        <dbReference type="WBParaSite" id="nRc.2.0.1.t25465-RA"/>
    </source>
</evidence>
<dbReference type="InterPro" id="IPR006569">
    <property type="entry name" value="CID_dom"/>
</dbReference>
<feature type="domain" description="CID" evidence="2">
    <location>
        <begin position="1"/>
        <end position="80"/>
    </location>
</feature>
<dbReference type="Gene3D" id="6.10.250.2560">
    <property type="match status" value="1"/>
</dbReference>
<evidence type="ECO:0000256" key="1">
    <source>
        <dbReference type="SAM" id="MobiDB-lite"/>
    </source>
</evidence>
<proteinExistence type="predicted"/>
<keyword evidence="3" id="KW-1185">Reference proteome</keyword>
<dbReference type="GO" id="GO:0031124">
    <property type="term" value="P:mRNA 3'-end processing"/>
    <property type="evidence" value="ECO:0007669"/>
    <property type="project" value="TreeGrafter"/>
</dbReference>